<dbReference type="InterPro" id="IPR026444">
    <property type="entry name" value="Secre_tail"/>
</dbReference>
<evidence type="ECO:0000256" key="2">
    <source>
        <dbReference type="SAM" id="SignalP"/>
    </source>
</evidence>
<proteinExistence type="predicted"/>
<protein>
    <submittedName>
        <fullName evidence="4">Putative secreted protein (Por secretion system target)</fullName>
    </submittedName>
</protein>
<reference evidence="4 5" key="1">
    <citation type="submission" date="2018-01" db="EMBL/GenBank/DDBJ databases">
        <title>Genomic Encyclopedia of Type Strains, Phase I: the one thousand microbial genomes (KMG-I) project.</title>
        <authorList>
            <person name="Goeker M."/>
        </authorList>
    </citation>
    <scope>NUCLEOTIDE SEQUENCE [LARGE SCALE GENOMIC DNA]</scope>
    <source>
        <strain evidence="4 5">DSM 17960</strain>
    </source>
</reference>
<dbReference type="NCBIfam" id="TIGR04183">
    <property type="entry name" value="Por_Secre_tail"/>
    <property type="match status" value="1"/>
</dbReference>
<dbReference type="EMBL" id="PQNY01000005">
    <property type="protein sequence ID" value="POS02189.1"/>
    <property type="molecule type" value="Genomic_DNA"/>
</dbReference>
<dbReference type="Pfam" id="PF18962">
    <property type="entry name" value="Por_Secre_tail"/>
    <property type="match status" value="1"/>
</dbReference>
<evidence type="ECO:0000313" key="5">
    <source>
        <dbReference type="Proteomes" id="UP000237056"/>
    </source>
</evidence>
<dbReference type="SUPFAM" id="SSF63829">
    <property type="entry name" value="Calcium-dependent phosphotriesterase"/>
    <property type="match status" value="1"/>
</dbReference>
<feature type="signal peptide" evidence="2">
    <location>
        <begin position="1"/>
        <end position="25"/>
    </location>
</feature>
<evidence type="ECO:0000313" key="4">
    <source>
        <dbReference type="EMBL" id="POS02189.1"/>
    </source>
</evidence>
<dbReference type="Proteomes" id="UP000237056">
    <property type="component" value="Unassembled WGS sequence"/>
</dbReference>
<keyword evidence="5" id="KW-1185">Reference proteome</keyword>
<dbReference type="Gene3D" id="2.120.10.30">
    <property type="entry name" value="TolB, C-terminal domain"/>
    <property type="match status" value="1"/>
</dbReference>
<gene>
    <name evidence="4" type="ORF">Q361_10584</name>
</gene>
<dbReference type="OrthoDB" id="791543at2"/>
<feature type="domain" description="Secretion system C-terminal sorting" evidence="3">
    <location>
        <begin position="400"/>
        <end position="466"/>
    </location>
</feature>
<organism evidence="4 5">
    <name type="scientific">Flavobacterium croceum DSM 17960</name>
    <dbReference type="NCBI Taxonomy" id="1121886"/>
    <lineage>
        <taxon>Bacteria</taxon>
        <taxon>Pseudomonadati</taxon>
        <taxon>Bacteroidota</taxon>
        <taxon>Flavobacteriia</taxon>
        <taxon>Flavobacteriales</taxon>
        <taxon>Flavobacteriaceae</taxon>
        <taxon>Flavobacterium</taxon>
    </lineage>
</organism>
<evidence type="ECO:0000259" key="3">
    <source>
        <dbReference type="Pfam" id="PF18962"/>
    </source>
</evidence>
<comment type="caution">
    <text evidence="4">The sequence shown here is derived from an EMBL/GenBank/DDBJ whole genome shotgun (WGS) entry which is preliminary data.</text>
</comment>
<keyword evidence="1 2" id="KW-0732">Signal</keyword>
<dbReference type="RefSeq" id="WP_103725625.1">
    <property type="nucleotide sequence ID" value="NZ_PQNY01000005.1"/>
</dbReference>
<accession>A0A2S4N918</accession>
<sequence>MKTKITQKILLLCAFFIFLAGNAQLVNRALIVPKFGTNAGNNTVKTYMPTSATTIAESPTYTINFSTLGNGLATNASPNCVAMFGNDLFVSLTNANQRIYKFPNYGINPASAIANVSQVANLSSDYVGLTFDATGNLYVSEGSWGNTTIFKYTIASNYATRIDLGNGGVTSYFANIAFDANGNLWASDYWNNRIIVIKTADLDTASAPFRSFYTNSADWATNGGGNDNLFAPLQAKTITTAFSQPEGIAFDSTGRLWVANNNDSAANEAPTLVYLSVPQQNSILALTPNTSINADPNMTNSINGFGIYNLPTANPVVAGTGQLGGMQIDKTIDRIYVNDENNGAGMWFDIANIALTNDTYTNYRLNITSTNPGNGGIYLPTSTQILGLNDNQLATVSFSLYPNPSNGAFNIDTTENIKNIVAFDILGKEIMVKTLSNNQFSIENKGVYFLKIELENGQIVNRKIVIN</sequence>
<feature type="chain" id="PRO_5015602777" evidence="2">
    <location>
        <begin position="26"/>
        <end position="467"/>
    </location>
</feature>
<dbReference type="AlphaFoldDB" id="A0A2S4N918"/>
<evidence type="ECO:0000256" key="1">
    <source>
        <dbReference type="ARBA" id="ARBA00022729"/>
    </source>
</evidence>
<dbReference type="InterPro" id="IPR011042">
    <property type="entry name" value="6-blade_b-propeller_TolB-like"/>
</dbReference>
<name>A0A2S4N918_9FLAO</name>